<feature type="region of interest" description="Disordered" evidence="17">
    <location>
        <begin position="18"/>
        <end position="94"/>
    </location>
</feature>
<dbReference type="GO" id="GO:0046872">
    <property type="term" value="F:metal ion binding"/>
    <property type="evidence" value="ECO:0007669"/>
    <property type="project" value="UniProtKB-KW"/>
</dbReference>
<keyword evidence="9" id="KW-0378">Hydrolase</keyword>
<feature type="compositionally biased region" description="Low complexity" evidence="17">
    <location>
        <begin position="65"/>
        <end position="80"/>
    </location>
</feature>
<keyword evidence="20" id="KW-1185">Reference proteome</keyword>
<dbReference type="Proteomes" id="UP000703661">
    <property type="component" value="Unassembled WGS sequence"/>
</dbReference>
<keyword evidence="6" id="KW-0812">Transmembrane</keyword>
<dbReference type="PROSITE" id="PS51263">
    <property type="entry name" value="ADF_H"/>
    <property type="match status" value="1"/>
</dbReference>
<sequence length="825" mass="87590">MVYSSSKDALRRSLNGIAAEIQGTASDEVDYNTVLEKKADSTSTPVESGPKAESTSLSPPPSANTTPMILSPSSSTTSPTDAIRRSGSNGSSQLQFKTNLTSLNNSNNNNSYHYNNNTMMNNNNGFHSLSINDRERSYKIPLDGGDDVKVPVSDAVAERIRSNTFGSYTYGHSGIANANINNINNNINNSNVYMSPSAATPATTISENERRNSQGPKINPATKPAAGAFAAATVTSMPDFMLNTNNTATVGGVPTSAASSATPSRSSSTSNRGAAGSFTPLSVTPPMTPHLTHEGVSENNITNGYDTVSGTGAVSLMPPIASTSSPLPSTAATGLYQPMHLQQANQTPVIYSPPSGGIDEDVSPSAMSFVSSPVSYQPPPNSLSVLQTSQEQQQQALLQDIFQFQYMPAINEEGSSTKIIPTTSIVNGGDSNHASPTSTIHGNAARDALLQQLQQQKQFQQQLASSSSTYNTLLNSSATVGPVLPPPSTDHSSSTPTTPFSPAGDLQQPQQSQHQTTSPPDNPPTSVAGTQAHAGFGGVAGGGSAYFPNPVTRTSTLASSTLITHDVRPFSEQAHIIDGSGPVVLIAIGKTGQGKSSLLNKIMGTRELKASASVRAVTKGIAERSGWGRFEDSRRVLVTVADTPGLADTEGDDEKNIPILKEYIKSVGTRLGITAFLLVFKIDSGVDMIITILTAFNDIMKDFPNFWDNVVLVFTGCDYRRNVMNTKQLYHDKIQAQLQEHFFKDRGSNQESPNGSNPVPPTEPAVPMVFLSCAEAPCGFSLGEKCDCKARTAFLNAGIKRLWYAVKGKRRWVLNQDDEDDGIHS</sequence>
<feature type="compositionally biased region" description="Low complexity" evidence="17">
    <location>
        <begin position="254"/>
        <end position="277"/>
    </location>
</feature>
<evidence type="ECO:0000256" key="17">
    <source>
        <dbReference type="SAM" id="MobiDB-lite"/>
    </source>
</evidence>
<evidence type="ECO:0000256" key="13">
    <source>
        <dbReference type="ARBA" id="ARBA00022989"/>
    </source>
</evidence>
<dbReference type="SUPFAM" id="SSF55753">
    <property type="entry name" value="Actin depolymerizing proteins"/>
    <property type="match status" value="1"/>
</dbReference>
<dbReference type="SUPFAM" id="SSF52540">
    <property type="entry name" value="P-loop containing nucleoside triphosphate hydrolases"/>
    <property type="match status" value="1"/>
</dbReference>
<keyword evidence="5" id="KW-0934">Plastid</keyword>
<evidence type="ECO:0000313" key="19">
    <source>
        <dbReference type="EMBL" id="KAG0020982.1"/>
    </source>
</evidence>
<dbReference type="Pfam" id="PF00241">
    <property type="entry name" value="Cofilin_ADF"/>
    <property type="match status" value="1"/>
</dbReference>
<dbReference type="GO" id="GO:0003779">
    <property type="term" value="F:actin binding"/>
    <property type="evidence" value="ECO:0007669"/>
    <property type="project" value="InterPro"/>
</dbReference>
<evidence type="ECO:0000313" key="20">
    <source>
        <dbReference type="Proteomes" id="UP000703661"/>
    </source>
</evidence>
<evidence type="ECO:0000259" key="18">
    <source>
        <dbReference type="PROSITE" id="PS51263"/>
    </source>
</evidence>
<evidence type="ECO:0000256" key="4">
    <source>
        <dbReference type="ARBA" id="ARBA00022528"/>
    </source>
</evidence>
<dbReference type="GO" id="GO:0005525">
    <property type="term" value="F:GTP binding"/>
    <property type="evidence" value="ECO:0007669"/>
    <property type="project" value="UniProtKB-KW"/>
</dbReference>
<dbReference type="PANTHER" id="PTHR10903">
    <property type="entry name" value="GTPASE, IMAP FAMILY MEMBER-RELATED"/>
    <property type="match status" value="1"/>
</dbReference>
<comment type="subcellular location">
    <subcellularLocation>
        <location evidence="2">Membrane</location>
        <topology evidence="2">Single-pass membrane protein</topology>
    </subcellularLocation>
    <subcellularLocation>
        <location evidence="16">Plastid</location>
        <location evidence="16">Chloroplast outer membrane</location>
    </subcellularLocation>
</comment>
<keyword evidence="8" id="KW-0547">Nucleotide-binding</keyword>
<evidence type="ECO:0000256" key="8">
    <source>
        <dbReference type="ARBA" id="ARBA00022741"/>
    </source>
</evidence>
<dbReference type="Gene3D" id="3.40.50.300">
    <property type="entry name" value="P-loop containing nucleotide triphosphate hydrolases"/>
    <property type="match status" value="1"/>
</dbReference>
<evidence type="ECO:0000256" key="5">
    <source>
        <dbReference type="ARBA" id="ARBA00022640"/>
    </source>
</evidence>
<organism evidence="19 20">
    <name type="scientific">Entomortierella chlamydospora</name>
    <dbReference type="NCBI Taxonomy" id="101097"/>
    <lineage>
        <taxon>Eukaryota</taxon>
        <taxon>Fungi</taxon>
        <taxon>Fungi incertae sedis</taxon>
        <taxon>Mucoromycota</taxon>
        <taxon>Mortierellomycotina</taxon>
        <taxon>Mortierellomycetes</taxon>
        <taxon>Mortierellales</taxon>
        <taxon>Mortierellaceae</taxon>
        <taxon>Entomortierella</taxon>
    </lineage>
</organism>
<comment type="cofactor">
    <cofactor evidence="1">
        <name>Mg(2+)</name>
        <dbReference type="ChEBI" id="CHEBI:18420"/>
    </cofactor>
</comment>
<keyword evidence="13" id="KW-1133">Transmembrane helix</keyword>
<feature type="region of interest" description="Disordered" evidence="17">
    <location>
        <begin position="204"/>
        <end position="223"/>
    </location>
</feature>
<evidence type="ECO:0000256" key="9">
    <source>
        <dbReference type="ARBA" id="ARBA00022801"/>
    </source>
</evidence>
<keyword evidence="12" id="KW-0653">Protein transport</keyword>
<keyword evidence="7" id="KW-0479">Metal-binding</keyword>
<evidence type="ECO:0000256" key="1">
    <source>
        <dbReference type="ARBA" id="ARBA00001946"/>
    </source>
</evidence>
<dbReference type="PANTHER" id="PTHR10903:SF135">
    <property type="entry name" value="TRANSLOCASE OF CHLOROPLAST 120, CHLOROPLASTIC-RELATED"/>
    <property type="match status" value="1"/>
</dbReference>
<reference evidence="19" key="1">
    <citation type="journal article" date="2020" name="Fungal Divers.">
        <title>Resolving the Mortierellaceae phylogeny through synthesis of multi-gene phylogenetics and phylogenomics.</title>
        <authorList>
            <person name="Vandepol N."/>
            <person name="Liber J."/>
            <person name="Desiro A."/>
            <person name="Na H."/>
            <person name="Kennedy M."/>
            <person name="Barry K."/>
            <person name="Grigoriev I.V."/>
            <person name="Miller A.N."/>
            <person name="O'Donnell K."/>
            <person name="Stajich J.E."/>
            <person name="Bonito G."/>
        </authorList>
    </citation>
    <scope>NUCLEOTIDE SEQUENCE</scope>
    <source>
        <strain evidence="19">NRRL 2769</strain>
    </source>
</reference>
<protein>
    <recommendedName>
        <fullName evidence="18">ADF-H domain-containing protein</fullName>
    </recommendedName>
</protein>
<dbReference type="Pfam" id="PF04548">
    <property type="entry name" value="AIG1"/>
    <property type="match status" value="1"/>
</dbReference>
<comment type="caution">
    <text evidence="19">The sequence shown here is derived from an EMBL/GenBank/DDBJ whole genome shotgun (WGS) entry which is preliminary data.</text>
</comment>
<keyword evidence="3" id="KW-0813">Transport</keyword>
<dbReference type="GO" id="GO:0015031">
    <property type="term" value="P:protein transport"/>
    <property type="evidence" value="ECO:0007669"/>
    <property type="project" value="UniProtKB-KW"/>
</dbReference>
<accession>A0A9P6N1C5</accession>
<dbReference type="InterPro" id="IPR002108">
    <property type="entry name" value="ADF-H"/>
</dbReference>
<proteinExistence type="predicted"/>
<dbReference type="InterPro" id="IPR006703">
    <property type="entry name" value="G_AIG1"/>
</dbReference>
<evidence type="ECO:0000256" key="11">
    <source>
        <dbReference type="ARBA" id="ARBA00022842"/>
    </source>
</evidence>
<keyword evidence="14" id="KW-0342">GTP-binding</keyword>
<keyword evidence="15" id="KW-0472">Membrane</keyword>
<name>A0A9P6N1C5_9FUNG</name>
<keyword evidence="11" id="KW-0460">Magnesium</keyword>
<keyword evidence="4" id="KW-0150">Chloroplast</keyword>
<evidence type="ECO:0000256" key="10">
    <source>
        <dbReference type="ARBA" id="ARBA00022805"/>
    </source>
</evidence>
<evidence type="ECO:0000256" key="3">
    <source>
        <dbReference type="ARBA" id="ARBA00022448"/>
    </source>
</evidence>
<evidence type="ECO:0000256" key="12">
    <source>
        <dbReference type="ARBA" id="ARBA00022927"/>
    </source>
</evidence>
<keyword evidence="10" id="KW-1002">Plastid outer membrane</keyword>
<evidence type="ECO:0000256" key="6">
    <source>
        <dbReference type="ARBA" id="ARBA00022692"/>
    </source>
</evidence>
<dbReference type="GO" id="GO:0016020">
    <property type="term" value="C:membrane"/>
    <property type="evidence" value="ECO:0007669"/>
    <property type="project" value="UniProtKB-SubCell"/>
</dbReference>
<dbReference type="InterPro" id="IPR029006">
    <property type="entry name" value="ADF-H/Gelsolin-like_dom_sf"/>
</dbReference>
<dbReference type="EMBL" id="JAAAID010000185">
    <property type="protein sequence ID" value="KAG0020982.1"/>
    <property type="molecule type" value="Genomic_DNA"/>
</dbReference>
<evidence type="ECO:0000256" key="15">
    <source>
        <dbReference type="ARBA" id="ARBA00023136"/>
    </source>
</evidence>
<dbReference type="InterPro" id="IPR045058">
    <property type="entry name" value="GIMA/IAN/Toc"/>
</dbReference>
<dbReference type="InterPro" id="IPR027417">
    <property type="entry name" value="P-loop_NTPase"/>
</dbReference>
<gene>
    <name evidence="19" type="ORF">BGZ80_003237</name>
</gene>
<evidence type="ECO:0000256" key="14">
    <source>
        <dbReference type="ARBA" id="ARBA00023134"/>
    </source>
</evidence>
<dbReference type="GO" id="GO:0016787">
    <property type="term" value="F:hydrolase activity"/>
    <property type="evidence" value="ECO:0007669"/>
    <property type="project" value="UniProtKB-KW"/>
</dbReference>
<feature type="compositionally biased region" description="Low complexity" evidence="17">
    <location>
        <begin position="489"/>
        <end position="519"/>
    </location>
</feature>
<evidence type="ECO:0000256" key="16">
    <source>
        <dbReference type="ARBA" id="ARBA00024013"/>
    </source>
</evidence>
<dbReference type="Gene3D" id="3.40.20.10">
    <property type="entry name" value="Severin"/>
    <property type="match status" value="1"/>
</dbReference>
<feature type="region of interest" description="Disordered" evidence="17">
    <location>
        <begin position="253"/>
        <end position="289"/>
    </location>
</feature>
<evidence type="ECO:0000256" key="2">
    <source>
        <dbReference type="ARBA" id="ARBA00004167"/>
    </source>
</evidence>
<feature type="region of interest" description="Disordered" evidence="17">
    <location>
        <begin position="477"/>
        <end position="535"/>
    </location>
</feature>
<dbReference type="AlphaFoldDB" id="A0A9P6N1C5"/>
<evidence type="ECO:0000256" key="7">
    <source>
        <dbReference type="ARBA" id="ARBA00022723"/>
    </source>
</evidence>
<feature type="domain" description="ADF-H" evidence="18">
    <location>
        <begin position="1"/>
        <end position="39"/>
    </location>
</feature>